<proteinExistence type="predicted"/>
<evidence type="ECO:0000313" key="3">
    <source>
        <dbReference type="EMBL" id="SUG35458.1"/>
    </source>
</evidence>
<accession>A0A379T2B3</accession>
<dbReference type="EMBL" id="UGXD01000002">
    <property type="protein sequence ID" value="SUG35458.1"/>
    <property type="molecule type" value="Genomic_DNA"/>
</dbReference>
<protein>
    <submittedName>
        <fullName evidence="3">Large repetitive protein</fullName>
    </submittedName>
</protein>
<evidence type="ECO:0000259" key="2">
    <source>
        <dbReference type="Pfam" id="PF19077"/>
    </source>
</evidence>
<dbReference type="Proteomes" id="UP000254762">
    <property type="component" value="Unassembled WGS sequence"/>
</dbReference>
<sequence>MPVNPVYLSQGLLEIKIKSTDRGGNVNEKSFSIWVDTMIEDFTSELDDNKSSSQNDWWSNNTLITMRGLGEAGATVSLVLAGVTLATTVVAANGKWELSTDRLPEGKYDITLSIEDNAGNRREEIREIFIDRVAPAVPAITYSDIVDDLVIMKGTGEAKSKLTITDSEGNIYTLTVPDNGNWSMAIPYPSEGIFTISSTDRIGNTSDVVSVDLIREIPTISLAVDSNSGSKNDNITHDKQPTFIIGNLESDIVNVQIDINGMAYNAEKGADGVWFFTPDIALADGTYTISVTANDAAGNQKNSLPITVTIDSTLKVPEIALAAGEDTGAPDSDNVTNHTQPKFTLQHIDADVTGVTVSVEHNGSTDTYPVTKGDDGWSFRPSAAWSDGHYTLSVTVVDSAGNTQQSSSLTVTVDSTLKVPEIALAAGEDTGAPDSDNVTNHTQPKFTLQHIDADVTGVTVSVEHNGSTDTYPVTKGG</sequence>
<feature type="domain" description="Bacterial Ig" evidence="1">
    <location>
        <begin position="143"/>
        <end position="211"/>
    </location>
</feature>
<dbReference type="InterPro" id="IPR013783">
    <property type="entry name" value="Ig-like_fold"/>
</dbReference>
<dbReference type="Pfam" id="PF19077">
    <property type="entry name" value="Big_13"/>
    <property type="match status" value="4"/>
</dbReference>
<dbReference type="NCBIfam" id="NF033510">
    <property type="entry name" value="Ca_tandemer"/>
    <property type="match status" value="4"/>
</dbReference>
<dbReference type="InterPro" id="IPR044016">
    <property type="entry name" value="Big_13"/>
</dbReference>
<organism evidence="3 4">
    <name type="scientific">Salmonella enterica subsp. arizonae</name>
    <dbReference type="NCBI Taxonomy" id="59203"/>
    <lineage>
        <taxon>Bacteria</taxon>
        <taxon>Pseudomonadati</taxon>
        <taxon>Pseudomonadota</taxon>
        <taxon>Gammaproteobacteria</taxon>
        <taxon>Enterobacterales</taxon>
        <taxon>Enterobacteriaceae</taxon>
        <taxon>Salmonella</taxon>
    </lineage>
</organism>
<dbReference type="Pfam" id="PF17936">
    <property type="entry name" value="Big_6"/>
    <property type="match status" value="1"/>
</dbReference>
<evidence type="ECO:0000259" key="1">
    <source>
        <dbReference type="Pfam" id="PF17936"/>
    </source>
</evidence>
<dbReference type="Gene3D" id="2.60.40.10">
    <property type="entry name" value="Immunoglobulins"/>
    <property type="match status" value="4"/>
</dbReference>
<reference evidence="3 4" key="1">
    <citation type="submission" date="2018-06" db="EMBL/GenBank/DDBJ databases">
        <authorList>
            <consortium name="Pathogen Informatics"/>
            <person name="Doyle S."/>
        </authorList>
    </citation>
    <scope>NUCLEOTIDE SEQUENCE [LARGE SCALE GENOMIC DNA]</scope>
    <source>
        <strain evidence="3 4">NCTC7304</strain>
    </source>
</reference>
<feature type="domain" description="Bacterial Ig-like" evidence="2">
    <location>
        <begin position="216"/>
        <end position="311"/>
    </location>
</feature>
<dbReference type="Gene3D" id="6.20.50.90">
    <property type="match status" value="1"/>
</dbReference>
<feature type="domain" description="Bacterial Ig-like" evidence="2">
    <location>
        <begin position="313"/>
        <end position="414"/>
    </location>
</feature>
<gene>
    <name evidence="3" type="ORF">NCTC7304_05023</name>
</gene>
<feature type="domain" description="Bacterial Ig-like" evidence="2">
    <location>
        <begin position="416"/>
        <end position="475"/>
    </location>
</feature>
<dbReference type="InterPro" id="IPR041498">
    <property type="entry name" value="Big_6"/>
</dbReference>
<name>A0A379T2B3_SALER</name>
<dbReference type="AlphaFoldDB" id="A0A379T2B3"/>
<feature type="domain" description="Bacterial Ig-like" evidence="2">
    <location>
        <begin position="47"/>
        <end position="131"/>
    </location>
</feature>
<evidence type="ECO:0000313" key="4">
    <source>
        <dbReference type="Proteomes" id="UP000254762"/>
    </source>
</evidence>